<dbReference type="Proteomes" id="UP000655868">
    <property type="component" value="Unassembled WGS sequence"/>
</dbReference>
<dbReference type="GO" id="GO:0006355">
    <property type="term" value="P:regulation of DNA-templated transcription"/>
    <property type="evidence" value="ECO:0007669"/>
    <property type="project" value="InterPro"/>
</dbReference>
<dbReference type="AlphaFoldDB" id="A0A934NQ45"/>
<comment type="caution">
    <text evidence="1">The sequence shown here is derived from an EMBL/GenBank/DDBJ whole genome shotgun (WGS) entry which is preliminary data.</text>
</comment>
<protein>
    <submittedName>
        <fullName evidence="1">LuxR family transcriptional regulator</fullName>
    </submittedName>
</protein>
<dbReference type="Gene3D" id="1.10.10.10">
    <property type="entry name" value="Winged helix-like DNA-binding domain superfamily/Winged helix DNA-binding domain"/>
    <property type="match status" value="1"/>
</dbReference>
<keyword evidence="2" id="KW-1185">Reference proteome</keyword>
<organism evidence="1 2">
    <name type="scientific">Antrihabitans stalagmiti</name>
    <dbReference type="NCBI Taxonomy" id="2799499"/>
    <lineage>
        <taxon>Bacteria</taxon>
        <taxon>Bacillati</taxon>
        <taxon>Actinomycetota</taxon>
        <taxon>Actinomycetes</taxon>
        <taxon>Mycobacteriales</taxon>
        <taxon>Nocardiaceae</taxon>
        <taxon>Antrihabitans</taxon>
    </lineage>
</organism>
<dbReference type="EMBL" id="JAEMNV010000003">
    <property type="protein sequence ID" value="MBJ8339200.1"/>
    <property type="molecule type" value="Genomic_DNA"/>
</dbReference>
<dbReference type="InterPro" id="IPR036388">
    <property type="entry name" value="WH-like_DNA-bd_sf"/>
</dbReference>
<evidence type="ECO:0000313" key="2">
    <source>
        <dbReference type="Proteomes" id="UP000655868"/>
    </source>
</evidence>
<reference evidence="1" key="1">
    <citation type="submission" date="2020-12" db="EMBL/GenBank/DDBJ databases">
        <title>Antrihabitans popcorni sp. nov. and Antrihabitans auranticaus sp. nov., isolated from a larva cave.</title>
        <authorList>
            <person name="Lee S.D."/>
            <person name="Kim I.S."/>
        </authorList>
    </citation>
    <scope>NUCLEOTIDE SEQUENCE</scope>
    <source>
        <strain evidence="1">YC3-6</strain>
    </source>
</reference>
<dbReference type="RefSeq" id="WP_199703915.1">
    <property type="nucleotide sequence ID" value="NZ_JAEMNV010000003.1"/>
</dbReference>
<gene>
    <name evidence="1" type="ORF">JGU71_09900</name>
</gene>
<dbReference type="InterPro" id="IPR016032">
    <property type="entry name" value="Sig_transdc_resp-reg_C-effctor"/>
</dbReference>
<sequence>MRESNLVALPHFVRWEREVLMAWLAADSKLEAGRSLYIATGTMNTHIARIRTKYAAVGRPAPTKAALFARALQDGLTRLSDW</sequence>
<accession>A0A934NQ45</accession>
<evidence type="ECO:0000313" key="1">
    <source>
        <dbReference type="EMBL" id="MBJ8339200.1"/>
    </source>
</evidence>
<dbReference type="SUPFAM" id="SSF46894">
    <property type="entry name" value="C-terminal effector domain of the bipartite response regulators"/>
    <property type="match status" value="1"/>
</dbReference>
<dbReference type="GO" id="GO:0003677">
    <property type="term" value="F:DNA binding"/>
    <property type="evidence" value="ECO:0007669"/>
    <property type="project" value="InterPro"/>
</dbReference>
<proteinExistence type="predicted"/>
<name>A0A934NQ45_9NOCA</name>